<evidence type="ECO:0000313" key="4">
    <source>
        <dbReference type="Proteomes" id="UP000314983"/>
    </source>
</evidence>
<gene>
    <name evidence="3" type="primary">LOC113591322</name>
</gene>
<dbReference type="AlphaFoldDB" id="A0A4W4FN30"/>
<accession>A0A4W4FN30</accession>
<evidence type="ECO:0000256" key="2">
    <source>
        <dbReference type="SAM" id="Phobius"/>
    </source>
</evidence>
<reference evidence="3" key="5">
    <citation type="submission" date="2025-09" db="UniProtKB">
        <authorList>
            <consortium name="Ensembl"/>
        </authorList>
    </citation>
    <scope>IDENTIFICATION</scope>
</reference>
<dbReference type="Ensembl" id="ENSEEET00000026592.2">
    <property type="protein sequence ID" value="ENSEEEP00000026293.2"/>
    <property type="gene ID" value="ENSEEEG00000012722.2"/>
</dbReference>
<name>A0A4W4FN30_ELEEL</name>
<reference evidence="3" key="3">
    <citation type="submission" date="2020-05" db="EMBL/GenBank/DDBJ databases">
        <title>Electrophorus electricus (electric eel) genome, fEleEle1, primary haplotype.</title>
        <authorList>
            <person name="Myers G."/>
            <person name="Meyer A."/>
            <person name="Fedrigo O."/>
            <person name="Formenti G."/>
            <person name="Rhie A."/>
            <person name="Tracey A."/>
            <person name="Sims Y."/>
            <person name="Jarvis E.D."/>
        </authorList>
    </citation>
    <scope>NUCLEOTIDE SEQUENCE [LARGE SCALE GENOMIC DNA]</scope>
</reference>
<feature type="compositionally biased region" description="Low complexity" evidence="1">
    <location>
        <begin position="44"/>
        <end position="59"/>
    </location>
</feature>
<feature type="compositionally biased region" description="Polar residues" evidence="1">
    <location>
        <begin position="77"/>
        <end position="104"/>
    </location>
</feature>
<dbReference type="GeneID" id="113591322"/>
<evidence type="ECO:0000256" key="1">
    <source>
        <dbReference type="SAM" id="MobiDB-lite"/>
    </source>
</evidence>
<feature type="region of interest" description="Disordered" evidence="1">
    <location>
        <begin position="218"/>
        <end position="237"/>
    </location>
</feature>
<protein>
    <submittedName>
        <fullName evidence="3">Uncharacterized protein</fullName>
    </submittedName>
</protein>
<keyword evidence="2" id="KW-0812">Transmembrane</keyword>
<dbReference type="OMA" id="EDSSATW"/>
<feature type="compositionally biased region" description="Low complexity" evidence="1">
    <location>
        <begin position="218"/>
        <end position="228"/>
    </location>
</feature>
<dbReference type="Proteomes" id="UP000314983">
    <property type="component" value="Chromosome 3"/>
</dbReference>
<reference evidence="4" key="1">
    <citation type="journal article" date="2014" name="Science">
        <title>Nonhuman genetics. Genomic basis for the convergent evolution of electric organs.</title>
        <authorList>
            <person name="Gallant J.R."/>
            <person name="Traeger L.L."/>
            <person name="Volkening J.D."/>
            <person name="Moffett H."/>
            <person name="Chen P.H."/>
            <person name="Novina C.D."/>
            <person name="Phillips G.N.Jr."/>
            <person name="Anand R."/>
            <person name="Wells G.B."/>
            <person name="Pinch M."/>
            <person name="Guth R."/>
            <person name="Unguez G.A."/>
            <person name="Albert J.S."/>
            <person name="Zakon H.H."/>
            <person name="Samanta M.P."/>
            <person name="Sussman M.R."/>
        </authorList>
    </citation>
    <scope>NUCLEOTIDE SEQUENCE [LARGE SCALE GENOMIC DNA]</scope>
</reference>
<feature type="compositionally biased region" description="Polar residues" evidence="1">
    <location>
        <begin position="182"/>
        <end position="202"/>
    </location>
</feature>
<keyword evidence="4" id="KW-1185">Reference proteome</keyword>
<feature type="compositionally biased region" description="Polar residues" evidence="1">
    <location>
        <begin position="164"/>
        <end position="175"/>
    </location>
</feature>
<reference evidence="3" key="4">
    <citation type="submission" date="2025-08" db="UniProtKB">
        <authorList>
            <consortium name="Ensembl"/>
        </authorList>
    </citation>
    <scope>IDENTIFICATION</scope>
</reference>
<feature type="compositionally biased region" description="Polar residues" evidence="1">
    <location>
        <begin position="112"/>
        <end position="127"/>
    </location>
</feature>
<keyword evidence="2" id="KW-0472">Membrane</keyword>
<keyword evidence="2" id="KW-1133">Transmembrane helix</keyword>
<feature type="region of interest" description="Disordered" evidence="1">
    <location>
        <begin position="77"/>
        <end position="202"/>
    </location>
</feature>
<dbReference type="GeneTree" id="ENSGT01140000282670"/>
<feature type="region of interest" description="Disordered" evidence="1">
    <location>
        <begin position="29"/>
        <end position="59"/>
    </location>
</feature>
<dbReference type="RefSeq" id="XP_035379875.1">
    <property type="nucleotide sequence ID" value="XM_035523982.1"/>
</dbReference>
<organism evidence="3 4">
    <name type="scientific">Electrophorus electricus</name>
    <name type="common">Electric eel</name>
    <name type="synonym">Gymnotus electricus</name>
    <dbReference type="NCBI Taxonomy" id="8005"/>
    <lineage>
        <taxon>Eukaryota</taxon>
        <taxon>Metazoa</taxon>
        <taxon>Chordata</taxon>
        <taxon>Craniata</taxon>
        <taxon>Vertebrata</taxon>
        <taxon>Euteleostomi</taxon>
        <taxon>Actinopterygii</taxon>
        <taxon>Neopterygii</taxon>
        <taxon>Teleostei</taxon>
        <taxon>Ostariophysi</taxon>
        <taxon>Gymnotiformes</taxon>
        <taxon>Gymnotoidei</taxon>
        <taxon>Gymnotidae</taxon>
        <taxon>Electrophorus</taxon>
    </lineage>
</organism>
<evidence type="ECO:0000313" key="3">
    <source>
        <dbReference type="Ensembl" id="ENSEEEP00000026293.2"/>
    </source>
</evidence>
<reference evidence="4" key="2">
    <citation type="journal article" date="2017" name="Sci. Adv.">
        <title>A tail of two voltages: Proteomic comparison of the three electric organs of the electric eel.</title>
        <authorList>
            <person name="Traeger L.L."/>
            <person name="Sabat G."/>
            <person name="Barrett-Wilt G.A."/>
            <person name="Wells G.B."/>
            <person name="Sussman M.R."/>
        </authorList>
    </citation>
    <scope>NUCLEOTIDE SEQUENCE [LARGE SCALE GENOMIC DNA]</scope>
</reference>
<sequence length="314" mass="33352">MYFTKKMRERGTIALYALVICYCSVTKGDHGGSTTHTPPPPPSSSTSATSSSPLSSSTSQLESFVNATAVHLNVSSEADGSSAGVLNSSLAQDGGDTRNNTIEATTGAPAPRNTNDSTRVPLNTTESPDIPLPSAGDNQTVSSPPPSTVMVRTIFPTTRAARGQPQSSTSLSTMESHPPTGPRSTTASRNKVTTSPETTTAQMWHKALTVSAKHTTSLTTTTTTTQNTEASKLHVSTPVQAKASELNVGDDESSTSLDPLLAGLVSVFVVTTAIISLLIFLKFRHQNERPEFRRLQDLPMDDMMEDTPLSMYSY</sequence>
<proteinExistence type="predicted"/>
<feature type="transmembrane region" description="Helical" evidence="2">
    <location>
        <begin position="260"/>
        <end position="281"/>
    </location>
</feature>